<dbReference type="Gene3D" id="3.40.630.30">
    <property type="match status" value="1"/>
</dbReference>
<evidence type="ECO:0000313" key="2">
    <source>
        <dbReference type="EMBL" id="SIQ64726.1"/>
    </source>
</evidence>
<sequence length="177" mass="19889">MNSIISNGYVNERVTATQANVRDTDEIMDILIGTARWLQSKGSTQWSGLLRGEDSHDMVGSISRGEVFAFKENGVCVGTVILKQMVSEWDKDLWGENEGELNTSVFVHRLAIHRDHAGKGLGADILRWIESGVCYNDKDRIRLDCIGDNITLNRFYSQCGYEYMGGVNGFSKYEKLL</sequence>
<evidence type="ECO:0000259" key="1">
    <source>
        <dbReference type="PROSITE" id="PS51186"/>
    </source>
</evidence>
<accession>A0ABY1JRB9</accession>
<dbReference type="Pfam" id="PF00583">
    <property type="entry name" value="Acetyltransf_1"/>
    <property type="match status" value="1"/>
</dbReference>
<organism evidence="2 3">
    <name type="scientific">Paenibacillus macquariensis</name>
    <dbReference type="NCBI Taxonomy" id="948756"/>
    <lineage>
        <taxon>Bacteria</taxon>
        <taxon>Bacillati</taxon>
        <taxon>Bacillota</taxon>
        <taxon>Bacilli</taxon>
        <taxon>Bacillales</taxon>
        <taxon>Paenibacillaceae</taxon>
        <taxon>Paenibacillus</taxon>
    </lineage>
</organism>
<feature type="domain" description="N-acetyltransferase" evidence="1">
    <location>
        <begin position="14"/>
        <end position="177"/>
    </location>
</feature>
<dbReference type="RefSeq" id="WP_068582362.1">
    <property type="nucleotide sequence ID" value="NZ_FTNK01000003.1"/>
</dbReference>
<gene>
    <name evidence="2" type="ORF">SAMN05421578_103163</name>
</gene>
<reference evidence="2 3" key="1">
    <citation type="submission" date="2017-01" db="EMBL/GenBank/DDBJ databases">
        <authorList>
            <person name="Varghese N."/>
            <person name="Submissions S."/>
        </authorList>
    </citation>
    <scope>NUCLEOTIDE SEQUENCE [LARGE SCALE GENOMIC DNA]</scope>
    <source>
        <strain evidence="2 3">ATCC 23464</strain>
    </source>
</reference>
<comment type="caution">
    <text evidence="2">The sequence shown here is derived from an EMBL/GenBank/DDBJ whole genome shotgun (WGS) entry which is preliminary data.</text>
</comment>
<keyword evidence="3" id="KW-1185">Reference proteome</keyword>
<dbReference type="PROSITE" id="PS51186">
    <property type="entry name" value="GNAT"/>
    <property type="match status" value="1"/>
</dbReference>
<proteinExistence type="predicted"/>
<dbReference type="InterPro" id="IPR000182">
    <property type="entry name" value="GNAT_dom"/>
</dbReference>
<name>A0ABY1JRB9_9BACL</name>
<evidence type="ECO:0000313" key="3">
    <source>
        <dbReference type="Proteomes" id="UP000186666"/>
    </source>
</evidence>
<dbReference type="Proteomes" id="UP000186666">
    <property type="component" value="Unassembled WGS sequence"/>
</dbReference>
<dbReference type="InterPro" id="IPR016181">
    <property type="entry name" value="Acyl_CoA_acyltransferase"/>
</dbReference>
<dbReference type="CDD" id="cd04301">
    <property type="entry name" value="NAT_SF"/>
    <property type="match status" value="1"/>
</dbReference>
<dbReference type="EMBL" id="FTNK01000003">
    <property type="protein sequence ID" value="SIQ64726.1"/>
    <property type="molecule type" value="Genomic_DNA"/>
</dbReference>
<dbReference type="SUPFAM" id="SSF55729">
    <property type="entry name" value="Acyl-CoA N-acyltransferases (Nat)"/>
    <property type="match status" value="1"/>
</dbReference>
<protein>
    <submittedName>
        <fullName evidence="2">Acetyltransferase (GNAT) family protein</fullName>
    </submittedName>
</protein>